<organism evidence="1 2">
    <name type="scientific">Escherichia coli</name>
    <dbReference type="NCBI Taxonomy" id="562"/>
    <lineage>
        <taxon>Bacteria</taxon>
        <taxon>Pseudomonadati</taxon>
        <taxon>Pseudomonadota</taxon>
        <taxon>Gammaproteobacteria</taxon>
        <taxon>Enterobacterales</taxon>
        <taxon>Enterobacteriaceae</taxon>
        <taxon>Escherichia</taxon>
    </lineage>
</organism>
<sequence>DKGYAFDFFCLEPMSHAPDDHHRPEGGDLIALAPGESTTSEMSLRVALL</sequence>
<feature type="non-terminal residue" evidence="1">
    <location>
        <position position="1"/>
    </location>
</feature>
<gene>
    <name evidence="1" type="ORF">GQM21_31285</name>
</gene>
<dbReference type="InterPro" id="IPR011013">
    <property type="entry name" value="Gal_mutarotase_sf_dom"/>
</dbReference>
<dbReference type="EMBL" id="WTML01000613">
    <property type="protein sequence ID" value="MWL01546.1"/>
    <property type="molecule type" value="Genomic_DNA"/>
</dbReference>
<dbReference type="GO" id="GO:0005975">
    <property type="term" value="P:carbohydrate metabolic process"/>
    <property type="evidence" value="ECO:0007669"/>
    <property type="project" value="InterPro"/>
</dbReference>
<protein>
    <submittedName>
        <fullName evidence="1">Aldose 1-epimerase</fullName>
    </submittedName>
</protein>
<dbReference type="InterPro" id="IPR014718">
    <property type="entry name" value="GH-type_carb-bd"/>
</dbReference>
<dbReference type="Proteomes" id="UP000462271">
    <property type="component" value="Unassembled WGS sequence"/>
</dbReference>
<dbReference type="SUPFAM" id="SSF74650">
    <property type="entry name" value="Galactose mutarotase-like"/>
    <property type="match status" value="1"/>
</dbReference>
<name>A0A8T5YR31_ECOLX</name>
<comment type="caution">
    <text evidence="1">The sequence shown here is derived from an EMBL/GenBank/DDBJ whole genome shotgun (WGS) entry which is preliminary data.</text>
</comment>
<proteinExistence type="predicted"/>
<dbReference type="AlphaFoldDB" id="A0A8T5YR31"/>
<evidence type="ECO:0000313" key="1">
    <source>
        <dbReference type="EMBL" id="MWL01546.1"/>
    </source>
</evidence>
<dbReference type="GO" id="GO:0003824">
    <property type="term" value="F:catalytic activity"/>
    <property type="evidence" value="ECO:0007669"/>
    <property type="project" value="InterPro"/>
</dbReference>
<dbReference type="GO" id="GO:0030246">
    <property type="term" value="F:carbohydrate binding"/>
    <property type="evidence" value="ECO:0007669"/>
    <property type="project" value="InterPro"/>
</dbReference>
<accession>A0A8T5YR31</accession>
<dbReference type="Gene3D" id="2.70.98.10">
    <property type="match status" value="1"/>
</dbReference>
<reference evidence="1 2" key="1">
    <citation type="submission" date="2019-12" db="EMBL/GenBank/DDBJ databases">
        <title>Enteriobacteria Tanzani isolates_10432.</title>
        <authorList>
            <person name="Subbiah M."/>
            <person name="Call D."/>
        </authorList>
    </citation>
    <scope>NUCLEOTIDE SEQUENCE [LARGE SCALE GENOMIC DNA]</scope>
    <source>
        <strain evidence="1 2">10432wG8</strain>
    </source>
</reference>
<evidence type="ECO:0000313" key="2">
    <source>
        <dbReference type="Proteomes" id="UP000462271"/>
    </source>
</evidence>